<dbReference type="InterPro" id="IPR007741">
    <property type="entry name" value="Ribosomal_mL43/mS25/NADH_DH"/>
</dbReference>
<evidence type="ECO:0000256" key="2">
    <source>
        <dbReference type="ARBA" id="ARBA00004443"/>
    </source>
</evidence>
<reference evidence="11 12" key="1">
    <citation type="submission" date="2016-06" db="EMBL/GenBank/DDBJ databases">
        <title>Evolution of pathogenesis and genome organization in the Tremellales.</title>
        <authorList>
            <person name="Cuomo C."/>
            <person name="Litvintseva A."/>
            <person name="Heitman J."/>
            <person name="Chen Y."/>
            <person name="Sun S."/>
            <person name="Springer D."/>
            <person name="Dromer F."/>
            <person name="Young S."/>
            <person name="Zeng Q."/>
            <person name="Chapman S."/>
            <person name="Gujja S."/>
            <person name="Saif S."/>
            <person name="Birren B."/>
        </authorList>
    </citation>
    <scope>NUCLEOTIDE SEQUENCE [LARGE SCALE GENOMIC DNA]</scope>
    <source>
        <strain evidence="11 12">ATCC 28783</strain>
    </source>
</reference>
<evidence type="ECO:0000256" key="5">
    <source>
        <dbReference type="ARBA" id="ARBA00022660"/>
    </source>
</evidence>
<dbReference type="SUPFAM" id="SSF52833">
    <property type="entry name" value="Thioredoxin-like"/>
    <property type="match status" value="1"/>
</dbReference>
<dbReference type="GO" id="GO:0005743">
    <property type="term" value="C:mitochondrial inner membrane"/>
    <property type="evidence" value="ECO:0007669"/>
    <property type="project" value="UniProtKB-SubCell"/>
</dbReference>
<dbReference type="Proteomes" id="UP000289152">
    <property type="component" value="Unassembled WGS sequence"/>
</dbReference>
<comment type="function">
    <text evidence="1">Accessory subunit of the mitochondrial membrane respiratory chain NADH dehydrogenase (Complex I), that is believed not to be involved in catalysis. Complex I functions in the transfer of electrons from NADH to the respiratory chain. The immediate electron acceptor for the enzyme is believed to be ubiquinone.</text>
</comment>
<keyword evidence="5" id="KW-0679">Respiratory chain</keyword>
<keyword evidence="4" id="KW-0813">Transport</keyword>
<feature type="domain" description="Ribosomal protein/NADH dehydrogenase" evidence="10">
    <location>
        <begin position="21"/>
        <end position="94"/>
    </location>
</feature>
<keyword evidence="9" id="KW-0472">Membrane</keyword>
<dbReference type="PANTHER" id="PTHR12878">
    <property type="entry name" value="NADH-UBIQUINONE OXIDOREDUCTASE B8 SUBUNIT"/>
    <property type="match status" value="1"/>
</dbReference>
<keyword evidence="12" id="KW-1185">Reference proteome</keyword>
<gene>
    <name evidence="11" type="ORF">M231_04506</name>
</gene>
<evidence type="ECO:0000256" key="4">
    <source>
        <dbReference type="ARBA" id="ARBA00022448"/>
    </source>
</evidence>
<evidence type="ECO:0000259" key="10">
    <source>
        <dbReference type="SMART" id="SM00916"/>
    </source>
</evidence>
<name>A0A4Q1BKT7_TREME</name>
<dbReference type="VEuPathDB" id="FungiDB:TREMEDRAFT_39462"/>
<protein>
    <submittedName>
        <fullName evidence="11">NADH dehydrogenase (Ubiquinone) 1 alpha subcomplex 2</fullName>
    </submittedName>
</protein>
<dbReference type="InterPro" id="IPR016464">
    <property type="entry name" value="NADH_Ub_cplx-1_asu_su-2"/>
</dbReference>
<dbReference type="OrthoDB" id="10250268at2759"/>
<dbReference type="EMBL" id="SDIL01000051">
    <property type="protein sequence ID" value="RXK38222.1"/>
    <property type="molecule type" value="Genomic_DNA"/>
</dbReference>
<dbReference type="Pfam" id="PF05047">
    <property type="entry name" value="L51_S25_CI-B8"/>
    <property type="match status" value="1"/>
</dbReference>
<dbReference type="AlphaFoldDB" id="A0A4Q1BKT7"/>
<evidence type="ECO:0000256" key="9">
    <source>
        <dbReference type="ARBA" id="ARBA00023136"/>
    </source>
</evidence>
<dbReference type="InterPro" id="IPR036249">
    <property type="entry name" value="Thioredoxin-like_sf"/>
</dbReference>
<accession>A0A4Q1BKT7</accession>
<evidence type="ECO:0000256" key="8">
    <source>
        <dbReference type="ARBA" id="ARBA00023128"/>
    </source>
</evidence>
<evidence type="ECO:0000313" key="11">
    <source>
        <dbReference type="EMBL" id="RXK38222.1"/>
    </source>
</evidence>
<evidence type="ECO:0000256" key="1">
    <source>
        <dbReference type="ARBA" id="ARBA00003195"/>
    </source>
</evidence>
<evidence type="ECO:0000256" key="3">
    <source>
        <dbReference type="ARBA" id="ARBA00008939"/>
    </source>
</evidence>
<sequence length="99" mass="10803">MTTLARSIPRTVKEIRFHLCQTSPASRGVRQFILSSYSGIKASNPDLKFLVREAAGVEPKAFVRWERGVESSTGLSGLNEKDVASALNQLVNQQTVGKA</sequence>
<evidence type="ECO:0000256" key="7">
    <source>
        <dbReference type="ARBA" id="ARBA00022982"/>
    </source>
</evidence>
<organism evidence="11 12">
    <name type="scientific">Tremella mesenterica</name>
    <name type="common">Jelly fungus</name>
    <dbReference type="NCBI Taxonomy" id="5217"/>
    <lineage>
        <taxon>Eukaryota</taxon>
        <taxon>Fungi</taxon>
        <taxon>Dikarya</taxon>
        <taxon>Basidiomycota</taxon>
        <taxon>Agaricomycotina</taxon>
        <taxon>Tremellomycetes</taxon>
        <taxon>Tremellales</taxon>
        <taxon>Tremellaceae</taxon>
        <taxon>Tremella</taxon>
    </lineage>
</organism>
<proteinExistence type="inferred from homology"/>
<dbReference type="PIRSF" id="PIRSF005822">
    <property type="entry name" value="NDUA2"/>
    <property type="match status" value="1"/>
</dbReference>
<keyword evidence="11" id="KW-0830">Ubiquinone</keyword>
<evidence type="ECO:0000256" key="6">
    <source>
        <dbReference type="ARBA" id="ARBA00022792"/>
    </source>
</evidence>
<dbReference type="PANTHER" id="PTHR12878:SF0">
    <property type="entry name" value="NADH DEHYDROGENASE [UBIQUINONE] 1 ALPHA SUBCOMPLEX SUBUNIT 2"/>
    <property type="match status" value="1"/>
</dbReference>
<keyword evidence="6" id="KW-0999">Mitochondrion inner membrane</keyword>
<comment type="similarity">
    <text evidence="3">Belongs to the complex I NDUFA2 subunit family.</text>
</comment>
<dbReference type="SMART" id="SM00916">
    <property type="entry name" value="L51_S25_CI-B8"/>
    <property type="match status" value="1"/>
</dbReference>
<dbReference type="STRING" id="5217.A0A4Q1BKT7"/>
<keyword evidence="8" id="KW-0496">Mitochondrion</keyword>
<dbReference type="Gene3D" id="3.40.30.10">
    <property type="entry name" value="Glutaredoxin"/>
    <property type="match status" value="1"/>
</dbReference>
<comment type="caution">
    <text evidence="11">The sequence shown here is derived from an EMBL/GenBank/DDBJ whole genome shotgun (WGS) entry which is preliminary data.</text>
</comment>
<dbReference type="InParanoid" id="A0A4Q1BKT7"/>
<comment type="subcellular location">
    <subcellularLocation>
        <location evidence="2">Mitochondrion inner membrane</location>
        <topology evidence="2">Peripheral membrane protein</topology>
        <orientation evidence="2">Matrix side</orientation>
    </subcellularLocation>
</comment>
<keyword evidence="7" id="KW-0249">Electron transport</keyword>
<evidence type="ECO:0000313" key="12">
    <source>
        <dbReference type="Proteomes" id="UP000289152"/>
    </source>
</evidence>